<sequence length="222" mass="23507">MTAADGAPADPSKAELGERLATWLEGLGLESHLATAGLPTYVRDEQGRARWTDPGTGEPLTRAQLGQLDQLLHGEGSEPEHAVPVSLVLIARHARLRTELLAGPWFSYETLAELRGASVEATRFSVHKAGNERRLLVVPSGDRSIVPAFQIDADGEPRADLAAVLEPLLAAGMDPWRAWAWLTQPAALLGGEVPERAAADPASAGLVALAAARLAERVADRG</sequence>
<proteinExistence type="predicted"/>
<keyword evidence="2" id="KW-1185">Reference proteome</keyword>
<evidence type="ECO:0000313" key="1">
    <source>
        <dbReference type="EMBL" id="NYD41503.1"/>
    </source>
</evidence>
<comment type="caution">
    <text evidence="1">The sequence shown here is derived from an EMBL/GenBank/DDBJ whole genome shotgun (WGS) entry which is preliminary data.</text>
</comment>
<organism evidence="1 2">
    <name type="scientific">Nocardioides panaciterrulae</name>
    <dbReference type="NCBI Taxonomy" id="661492"/>
    <lineage>
        <taxon>Bacteria</taxon>
        <taxon>Bacillati</taxon>
        <taxon>Actinomycetota</taxon>
        <taxon>Actinomycetes</taxon>
        <taxon>Propionibacteriales</taxon>
        <taxon>Nocardioidaceae</taxon>
        <taxon>Nocardioides</taxon>
    </lineage>
</organism>
<dbReference type="EMBL" id="JACCBG010000001">
    <property type="protein sequence ID" value="NYD41503.1"/>
    <property type="molecule type" value="Genomic_DNA"/>
</dbReference>
<dbReference type="AlphaFoldDB" id="A0A7Y9E5C3"/>
<protein>
    <submittedName>
        <fullName evidence="1">Uncharacterized protein</fullName>
    </submittedName>
</protein>
<dbReference type="Proteomes" id="UP000535511">
    <property type="component" value="Unassembled WGS sequence"/>
</dbReference>
<accession>A0A7Y9E5C3</accession>
<dbReference type="RefSeq" id="WP_179663243.1">
    <property type="nucleotide sequence ID" value="NZ_JACCBG010000001.1"/>
</dbReference>
<evidence type="ECO:0000313" key="2">
    <source>
        <dbReference type="Proteomes" id="UP000535511"/>
    </source>
</evidence>
<gene>
    <name evidence="1" type="ORF">BJZ21_001586</name>
</gene>
<reference evidence="1 2" key="1">
    <citation type="submission" date="2020-07" db="EMBL/GenBank/DDBJ databases">
        <title>Sequencing the genomes of 1000 actinobacteria strains.</title>
        <authorList>
            <person name="Klenk H.-P."/>
        </authorList>
    </citation>
    <scope>NUCLEOTIDE SEQUENCE [LARGE SCALE GENOMIC DNA]</scope>
    <source>
        <strain evidence="1 2">DSM 21350</strain>
    </source>
</reference>
<name>A0A7Y9E5C3_9ACTN</name>